<protein>
    <submittedName>
        <fullName evidence="3">Inner centromere protein A</fullName>
    </submittedName>
</protein>
<dbReference type="WBParaSite" id="SVE_1789800.1">
    <property type="protein sequence ID" value="SVE_1789800.1"/>
    <property type="gene ID" value="SVE_1789800"/>
</dbReference>
<accession>A0A0K0FZL9</accession>
<name>A0A0K0FZL9_STRVS</name>
<keyword evidence="2" id="KW-1185">Reference proteome</keyword>
<dbReference type="AlphaFoldDB" id="A0A0K0FZL9"/>
<evidence type="ECO:0000313" key="3">
    <source>
        <dbReference type="WBParaSite" id="SVE_1789800.1"/>
    </source>
</evidence>
<proteinExistence type="predicted"/>
<reference evidence="3" key="2">
    <citation type="submission" date="2015-08" db="UniProtKB">
        <authorList>
            <consortium name="WormBaseParasite"/>
        </authorList>
    </citation>
    <scope>IDENTIFICATION</scope>
</reference>
<feature type="compositionally biased region" description="Polar residues" evidence="1">
    <location>
        <begin position="267"/>
        <end position="283"/>
    </location>
</feature>
<feature type="compositionally biased region" description="Basic and acidic residues" evidence="1">
    <location>
        <begin position="202"/>
        <end position="240"/>
    </location>
</feature>
<feature type="compositionally biased region" description="Basic and acidic residues" evidence="1">
    <location>
        <begin position="93"/>
        <end position="114"/>
    </location>
</feature>
<sequence length="415" mass="47063">MTSRIRQRGLRKTLNKKEKASMVLTELASEGYISKPSSIDFSSSVPEYETIKNIVKEVASVYSANIHYFCEATRNTLKEQRARLKNNTSQENNEIKIPKSSKGDKNVSKVDKTHGTLGIRKGRMTKKNLFSDSKPSSNGNATSGSEKVATLRPRVNNQASSTIRSRRSSKNVASASCRVQNFKKRNRDTCERATLLAQQGSDLRRADNKKKNLLKEKAERAKREREEKARQVEERRRLKEKERKGMFKDIKQKEEHVKEFRNRVENPGSSNSQRYGTPISSVSPPKISNEDTINGTFTLTITKIGTSRTRNRTIVDKSYGESELVYETPKLPMGEIKAITRNDRTIVDKSLEDSDLIYETPAVSRKRRRISPLEDETLFSPPSKNGRVSDCENVTPNVTFNCYKANTLNSDISLT</sequence>
<organism evidence="2 3">
    <name type="scientific">Strongyloides venezuelensis</name>
    <name type="common">Threadworm</name>
    <dbReference type="NCBI Taxonomy" id="75913"/>
    <lineage>
        <taxon>Eukaryota</taxon>
        <taxon>Metazoa</taxon>
        <taxon>Ecdysozoa</taxon>
        <taxon>Nematoda</taxon>
        <taxon>Chromadorea</taxon>
        <taxon>Rhabditida</taxon>
        <taxon>Tylenchina</taxon>
        <taxon>Panagrolaimomorpha</taxon>
        <taxon>Strongyloidoidea</taxon>
        <taxon>Strongyloididae</taxon>
        <taxon>Strongyloides</taxon>
    </lineage>
</organism>
<feature type="region of interest" description="Disordered" evidence="1">
    <location>
        <begin position="84"/>
        <end position="172"/>
    </location>
</feature>
<dbReference type="Proteomes" id="UP000035680">
    <property type="component" value="Unassembled WGS sequence"/>
</dbReference>
<dbReference type="STRING" id="75913.A0A0K0FZL9"/>
<reference evidence="2" key="1">
    <citation type="submission" date="2014-07" db="EMBL/GenBank/DDBJ databases">
        <authorList>
            <person name="Martin A.A"/>
            <person name="De Silva N."/>
        </authorList>
    </citation>
    <scope>NUCLEOTIDE SEQUENCE</scope>
</reference>
<evidence type="ECO:0000313" key="2">
    <source>
        <dbReference type="Proteomes" id="UP000035680"/>
    </source>
</evidence>
<feature type="region of interest" description="Disordered" evidence="1">
    <location>
        <begin position="201"/>
        <end position="240"/>
    </location>
</feature>
<feature type="compositionally biased region" description="Polar residues" evidence="1">
    <location>
        <begin position="128"/>
        <end position="145"/>
    </location>
</feature>
<feature type="region of interest" description="Disordered" evidence="1">
    <location>
        <begin position="259"/>
        <end position="288"/>
    </location>
</feature>
<evidence type="ECO:0000256" key="1">
    <source>
        <dbReference type="SAM" id="MobiDB-lite"/>
    </source>
</evidence>